<evidence type="ECO:0000313" key="2">
    <source>
        <dbReference type="Proteomes" id="UP001237642"/>
    </source>
</evidence>
<reference evidence="1" key="1">
    <citation type="submission" date="2023-02" db="EMBL/GenBank/DDBJ databases">
        <title>Genome of toxic invasive species Heracleum sosnowskyi carries increased number of genes despite the absence of recent whole-genome duplications.</title>
        <authorList>
            <person name="Schelkunov M."/>
            <person name="Shtratnikova V."/>
            <person name="Makarenko M."/>
            <person name="Klepikova A."/>
            <person name="Omelchenko D."/>
            <person name="Novikova G."/>
            <person name="Obukhova E."/>
            <person name="Bogdanov V."/>
            <person name="Penin A."/>
            <person name="Logacheva M."/>
        </authorList>
    </citation>
    <scope>NUCLEOTIDE SEQUENCE</scope>
    <source>
        <strain evidence="1">Hsosn_3</strain>
        <tissue evidence="1">Leaf</tissue>
    </source>
</reference>
<dbReference type="CDD" id="cd09487">
    <property type="entry name" value="SAM_superfamily"/>
    <property type="match status" value="1"/>
</dbReference>
<comment type="caution">
    <text evidence="1">The sequence shown here is derived from an EMBL/GenBank/DDBJ whole genome shotgun (WGS) entry which is preliminary data.</text>
</comment>
<dbReference type="Gene3D" id="1.10.150.50">
    <property type="entry name" value="Transcription Factor, Ets-1"/>
    <property type="match status" value="1"/>
</dbReference>
<accession>A0AAD8IYJ2</accession>
<protein>
    <submittedName>
        <fullName evidence="1">Sterile alpha motif (SAM) domain-containing protein</fullName>
    </submittedName>
</protein>
<dbReference type="EMBL" id="JAUIZM010000003">
    <property type="protein sequence ID" value="KAK1392727.1"/>
    <property type="molecule type" value="Genomic_DNA"/>
</dbReference>
<dbReference type="PANTHER" id="PTHR33915:SF3">
    <property type="entry name" value="STERILE ALPHA MOTIF (SAM) DOMAIN PROTEIN"/>
    <property type="match status" value="1"/>
</dbReference>
<sequence>MDWYSWLSKTGLDPLLTYKYGRIFTNSQLQENDITRFDHDFLQILGISVAKHRLEILKLSDKVNKDGTKLSIALAIRRTKSLLGKYWTRPRRTMLEQLRPWTSQWKKKETLPYNNKRHILKSGPMERTKEETYVLKNNRSVSKSGPVDKKMQERLMSTSWNSPSPLCGPQYRTHRETPLHEKKAFSESGDGVKWSSSPKVESHYTNKEIMSHDELGSIWSLMFEDIKPT</sequence>
<dbReference type="Proteomes" id="UP001237642">
    <property type="component" value="Unassembled WGS sequence"/>
</dbReference>
<evidence type="ECO:0000313" key="1">
    <source>
        <dbReference type="EMBL" id="KAK1392727.1"/>
    </source>
</evidence>
<dbReference type="AlphaFoldDB" id="A0AAD8IYJ2"/>
<gene>
    <name evidence="1" type="ORF">POM88_011783</name>
</gene>
<name>A0AAD8IYJ2_9APIA</name>
<proteinExistence type="predicted"/>
<dbReference type="PANTHER" id="PTHR33915">
    <property type="entry name" value="OSJNBA0033G05.11 PROTEIN"/>
    <property type="match status" value="1"/>
</dbReference>
<organism evidence="1 2">
    <name type="scientific">Heracleum sosnowskyi</name>
    <dbReference type="NCBI Taxonomy" id="360622"/>
    <lineage>
        <taxon>Eukaryota</taxon>
        <taxon>Viridiplantae</taxon>
        <taxon>Streptophyta</taxon>
        <taxon>Embryophyta</taxon>
        <taxon>Tracheophyta</taxon>
        <taxon>Spermatophyta</taxon>
        <taxon>Magnoliopsida</taxon>
        <taxon>eudicotyledons</taxon>
        <taxon>Gunneridae</taxon>
        <taxon>Pentapetalae</taxon>
        <taxon>asterids</taxon>
        <taxon>campanulids</taxon>
        <taxon>Apiales</taxon>
        <taxon>Apiaceae</taxon>
        <taxon>Apioideae</taxon>
        <taxon>apioid superclade</taxon>
        <taxon>Tordylieae</taxon>
        <taxon>Tordyliinae</taxon>
        <taxon>Heracleum</taxon>
    </lineage>
</organism>
<dbReference type="InterPro" id="IPR013761">
    <property type="entry name" value="SAM/pointed_sf"/>
</dbReference>
<reference evidence="1" key="2">
    <citation type="submission" date="2023-05" db="EMBL/GenBank/DDBJ databases">
        <authorList>
            <person name="Schelkunov M.I."/>
        </authorList>
    </citation>
    <scope>NUCLEOTIDE SEQUENCE</scope>
    <source>
        <strain evidence="1">Hsosn_3</strain>
        <tissue evidence="1">Leaf</tissue>
    </source>
</reference>
<keyword evidence="2" id="KW-1185">Reference proteome</keyword>